<evidence type="ECO:0000313" key="2">
    <source>
        <dbReference type="EMBL" id="KAK1295648.1"/>
    </source>
</evidence>
<organism evidence="2 3">
    <name type="scientific">Acorus calamus</name>
    <name type="common">Sweet flag</name>
    <dbReference type="NCBI Taxonomy" id="4465"/>
    <lineage>
        <taxon>Eukaryota</taxon>
        <taxon>Viridiplantae</taxon>
        <taxon>Streptophyta</taxon>
        <taxon>Embryophyta</taxon>
        <taxon>Tracheophyta</taxon>
        <taxon>Spermatophyta</taxon>
        <taxon>Magnoliopsida</taxon>
        <taxon>Liliopsida</taxon>
        <taxon>Acoraceae</taxon>
        <taxon>Acorus</taxon>
    </lineage>
</organism>
<dbReference type="EMBL" id="JAUJYO010000015">
    <property type="protein sequence ID" value="KAK1295648.1"/>
    <property type="molecule type" value="Genomic_DNA"/>
</dbReference>
<dbReference type="Proteomes" id="UP001180020">
    <property type="component" value="Unassembled WGS sequence"/>
</dbReference>
<evidence type="ECO:0000256" key="1">
    <source>
        <dbReference type="SAM" id="MobiDB-lite"/>
    </source>
</evidence>
<comment type="caution">
    <text evidence="2">The sequence shown here is derived from an EMBL/GenBank/DDBJ whole genome shotgun (WGS) entry which is preliminary data.</text>
</comment>
<accession>A0AAV9D2P4</accession>
<reference evidence="2" key="2">
    <citation type="submission" date="2023-06" db="EMBL/GenBank/DDBJ databases">
        <authorList>
            <person name="Ma L."/>
            <person name="Liu K.-W."/>
            <person name="Li Z."/>
            <person name="Hsiao Y.-Y."/>
            <person name="Qi Y."/>
            <person name="Fu T."/>
            <person name="Tang G."/>
            <person name="Zhang D."/>
            <person name="Sun W.-H."/>
            <person name="Liu D.-K."/>
            <person name="Li Y."/>
            <person name="Chen G.-Z."/>
            <person name="Liu X.-D."/>
            <person name="Liao X.-Y."/>
            <person name="Jiang Y.-T."/>
            <person name="Yu X."/>
            <person name="Hao Y."/>
            <person name="Huang J."/>
            <person name="Zhao X.-W."/>
            <person name="Ke S."/>
            <person name="Chen Y.-Y."/>
            <person name="Wu W.-L."/>
            <person name="Hsu J.-L."/>
            <person name="Lin Y.-F."/>
            <person name="Huang M.-D."/>
            <person name="Li C.-Y."/>
            <person name="Huang L."/>
            <person name="Wang Z.-W."/>
            <person name="Zhao X."/>
            <person name="Zhong W.-Y."/>
            <person name="Peng D.-H."/>
            <person name="Ahmad S."/>
            <person name="Lan S."/>
            <person name="Zhang J.-S."/>
            <person name="Tsai W.-C."/>
            <person name="Van De Peer Y."/>
            <person name="Liu Z.-J."/>
        </authorList>
    </citation>
    <scope>NUCLEOTIDE SEQUENCE</scope>
    <source>
        <strain evidence="2">CP</strain>
        <tissue evidence="2">Leaves</tissue>
    </source>
</reference>
<feature type="compositionally biased region" description="Basic and acidic residues" evidence="1">
    <location>
        <begin position="28"/>
        <end position="39"/>
    </location>
</feature>
<name>A0AAV9D2P4_ACOCL</name>
<reference evidence="2" key="1">
    <citation type="journal article" date="2023" name="Nat. Commun.">
        <title>Diploid and tetraploid genomes of Acorus and the evolution of monocots.</title>
        <authorList>
            <person name="Ma L."/>
            <person name="Liu K.W."/>
            <person name="Li Z."/>
            <person name="Hsiao Y.Y."/>
            <person name="Qi Y."/>
            <person name="Fu T."/>
            <person name="Tang G.D."/>
            <person name="Zhang D."/>
            <person name="Sun W.H."/>
            <person name="Liu D.K."/>
            <person name="Li Y."/>
            <person name="Chen G.Z."/>
            <person name="Liu X.D."/>
            <person name="Liao X.Y."/>
            <person name="Jiang Y.T."/>
            <person name="Yu X."/>
            <person name="Hao Y."/>
            <person name="Huang J."/>
            <person name="Zhao X.W."/>
            <person name="Ke S."/>
            <person name="Chen Y.Y."/>
            <person name="Wu W.L."/>
            <person name="Hsu J.L."/>
            <person name="Lin Y.F."/>
            <person name="Huang M.D."/>
            <person name="Li C.Y."/>
            <person name="Huang L."/>
            <person name="Wang Z.W."/>
            <person name="Zhao X."/>
            <person name="Zhong W.Y."/>
            <person name="Peng D.H."/>
            <person name="Ahmad S."/>
            <person name="Lan S."/>
            <person name="Zhang J.S."/>
            <person name="Tsai W.C."/>
            <person name="Van de Peer Y."/>
            <person name="Liu Z.J."/>
        </authorList>
    </citation>
    <scope>NUCLEOTIDE SEQUENCE</scope>
    <source>
        <strain evidence="2">CP</strain>
    </source>
</reference>
<gene>
    <name evidence="2" type="ORF">QJS10_CPB15g01165</name>
</gene>
<keyword evidence="3" id="KW-1185">Reference proteome</keyword>
<proteinExistence type="predicted"/>
<sequence>MEQRRGLLVMVDGRGAQDPCQKGVPHWEGTDGEERKREGASSFGVLILRSYRRRKRGKSGNFQAYKGD</sequence>
<evidence type="ECO:0000313" key="3">
    <source>
        <dbReference type="Proteomes" id="UP001180020"/>
    </source>
</evidence>
<feature type="region of interest" description="Disordered" evidence="1">
    <location>
        <begin position="13"/>
        <end position="39"/>
    </location>
</feature>
<protein>
    <submittedName>
        <fullName evidence="2">Uncharacterized protein</fullName>
    </submittedName>
</protein>
<dbReference type="AlphaFoldDB" id="A0AAV9D2P4"/>